<evidence type="ECO:0000313" key="3">
    <source>
        <dbReference type="EMBL" id="PZX17890.1"/>
    </source>
</evidence>
<feature type="transmembrane region" description="Helical" evidence="2">
    <location>
        <begin position="6"/>
        <end position="24"/>
    </location>
</feature>
<keyword evidence="2" id="KW-1133">Transmembrane helix</keyword>
<name>A0A2W7ND42_9BACT</name>
<comment type="similarity">
    <text evidence="1 2">Belongs to the complex I subunit 6 family.</text>
</comment>
<comment type="caution">
    <text evidence="3">The sequence shown here is derived from an EMBL/GenBank/DDBJ whole genome shotgun (WGS) entry which is preliminary data.</text>
</comment>
<keyword evidence="2" id="KW-0812">Transmembrane</keyword>
<dbReference type="OrthoDB" id="1078059at2"/>
<dbReference type="GO" id="GO:0048038">
    <property type="term" value="F:quinone binding"/>
    <property type="evidence" value="ECO:0007669"/>
    <property type="project" value="UniProtKB-UniRule"/>
</dbReference>
<keyword evidence="4" id="KW-1185">Reference proteome</keyword>
<comment type="catalytic activity">
    <reaction evidence="2">
        <text>a quinone + NADH + 5 H(+)(in) = a quinol + NAD(+) + 4 H(+)(out)</text>
        <dbReference type="Rhea" id="RHEA:57888"/>
        <dbReference type="ChEBI" id="CHEBI:15378"/>
        <dbReference type="ChEBI" id="CHEBI:24646"/>
        <dbReference type="ChEBI" id="CHEBI:57540"/>
        <dbReference type="ChEBI" id="CHEBI:57945"/>
        <dbReference type="ChEBI" id="CHEBI:132124"/>
    </reaction>
</comment>
<dbReference type="GO" id="GO:0005886">
    <property type="term" value="C:plasma membrane"/>
    <property type="evidence" value="ECO:0007669"/>
    <property type="project" value="UniProtKB-SubCell"/>
</dbReference>
<organism evidence="3 4">
    <name type="scientific">Breznakibacter xylanolyticus</name>
    <dbReference type="NCBI Taxonomy" id="990"/>
    <lineage>
        <taxon>Bacteria</taxon>
        <taxon>Pseudomonadati</taxon>
        <taxon>Bacteroidota</taxon>
        <taxon>Bacteroidia</taxon>
        <taxon>Marinilabiliales</taxon>
        <taxon>Marinilabiliaceae</taxon>
        <taxon>Breznakibacter</taxon>
    </lineage>
</organism>
<keyword evidence="2" id="KW-0472">Membrane</keyword>
<dbReference type="PANTHER" id="PTHR33269">
    <property type="entry name" value="NADH-UBIQUINONE OXIDOREDUCTASE CHAIN 6"/>
    <property type="match status" value="1"/>
</dbReference>
<dbReference type="PANTHER" id="PTHR33269:SF17">
    <property type="entry name" value="NADH-UBIQUINONE OXIDOREDUCTASE CHAIN 6"/>
    <property type="match status" value="1"/>
</dbReference>
<evidence type="ECO:0000256" key="1">
    <source>
        <dbReference type="ARBA" id="ARBA00005698"/>
    </source>
</evidence>
<feature type="transmembrane region" description="Helical" evidence="2">
    <location>
        <begin position="31"/>
        <end position="49"/>
    </location>
</feature>
<dbReference type="GO" id="GO:0008137">
    <property type="term" value="F:NADH dehydrogenase (ubiquinone) activity"/>
    <property type="evidence" value="ECO:0007669"/>
    <property type="project" value="UniProtKB-UniRule"/>
</dbReference>
<protein>
    <recommendedName>
        <fullName evidence="2">NADH-quinone oxidoreductase subunit J</fullName>
        <ecNumber evidence="2">7.1.1.-</ecNumber>
    </recommendedName>
</protein>
<keyword evidence="2" id="KW-0874">Quinone</keyword>
<gene>
    <name evidence="3" type="ORF">LX69_01303</name>
</gene>
<feature type="transmembrane region" description="Helical" evidence="2">
    <location>
        <begin position="89"/>
        <end position="111"/>
    </location>
</feature>
<dbReference type="AlphaFoldDB" id="A0A2W7ND42"/>
<reference evidence="3 4" key="1">
    <citation type="submission" date="2018-06" db="EMBL/GenBank/DDBJ databases">
        <title>Genomic Encyclopedia of Archaeal and Bacterial Type Strains, Phase II (KMG-II): from individual species to whole genera.</title>
        <authorList>
            <person name="Goeker M."/>
        </authorList>
    </citation>
    <scope>NUCLEOTIDE SEQUENCE [LARGE SCALE GENOMIC DNA]</scope>
    <source>
        <strain evidence="3 4">DSM 6779</strain>
    </source>
</reference>
<dbReference type="Pfam" id="PF00499">
    <property type="entry name" value="Oxidored_q3"/>
    <property type="match status" value="1"/>
</dbReference>
<dbReference type="RefSeq" id="WP_111445006.1">
    <property type="nucleotide sequence ID" value="NZ_QKZK01000008.1"/>
</dbReference>
<dbReference type="Gene3D" id="1.20.120.1200">
    <property type="entry name" value="NADH-ubiquinone/plastoquinone oxidoreductase chain 6, subunit NuoJ"/>
    <property type="match status" value="1"/>
</dbReference>
<evidence type="ECO:0000313" key="4">
    <source>
        <dbReference type="Proteomes" id="UP000249239"/>
    </source>
</evidence>
<comment type="function">
    <text evidence="2">NDH-1 shuttles electrons from NADH, via FMN and iron-sulfur (Fe-S) centers, to quinones in the respiratory chain. Couples the redox reaction to proton translocation (for every two electrons transferred, four hydrogen ions are translocated across the cytoplasmic membrane), and thus conserves the redox energy in a proton gradient.</text>
</comment>
<comment type="subcellular location">
    <subcellularLocation>
        <location evidence="2">Cell membrane</location>
        <topology evidence="2">Multi-pass membrane protein</topology>
    </subcellularLocation>
</comment>
<proteinExistence type="inferred from homology"/>
<sequence length="177" mass="19376">MSLHEILFIVFSTVVLLFSLMTVLSRRILRSATYLLLVLVATAGIYLWLQYEFMAAVQVALYAGGIVVIIVFSILLTHHIHHRSKPFPPVRVITGLGVAGLGAALTIWAILQHDFHYHEAEPLEVNAKVIGQHLVNTGDGGYALPFEVISVLLLAVLVGAIVVAKKDKANEQTSENK</sequence>
<evidence type="ECO:0000256" key="2">
    <source>
        <dbReference type="RuleBase" id="RU004429"/>
    </source>
</evidence>
<keyword evidence="2" id="KW-0520">NAD</keyword>
<dbReference type="InterPro" id="IPR042106">
    <property type="entry name" value="Nuo/plastoQ_OxRdtase_6_NuoJ"/>
</dbReference>
<dbReference type="EMBL" id="QKZK01000008">
    <property type="protein sequence ID" value="PZX17890.1"/>
    <property type="molecule type" value="Genomic_DNA"/>
</dbReference>
<dbReference type="EC" id="7.1.1.-" evidence="2"/>
<dbReference type="InterPro" id="IPR001457">
    <property type="entry name" value="NADH_UbQ/plastoQ_OxRdtase_su6"/>
</dbReference>
<accession>A0A2W7ND42</accession>
<feature type="transmembrane region" description="Helical" evidence="2">
    <location>
        <begin position="142"/>
        <end position="164"/>
    </location>
</feature>
<keyword evidence="2" id="KW-1003">Cell membrane</keyword>
<feature type="transmembrane region" description="Helical" evidence="2">
    <location>
        <begin position="55"/>
        <end position="77"/>
    </location>
</feature>
<dbReference type="Proteomes" id="UP000249239">
    <property type="component" value="Unassembled WGS sequence"/>
</dbReference>